<reference evidence="2" key="1">
    <citation type="journal article" date="2019" name="Int. J. Syst. Evol. Microbiol.">
        <title>The Global Catalogue of Microorganisms (GCM) 10K type strain sequencing project: providing services to taxonomists for standard genome sequencing and annotation.</title>
        <authorList>
            <consortium name="The Broad Institute Genomics Platform"/>
            <consortium name="The Broad Institute Genome Sequencing Center for Infectious Disease"/>
            <person name="Wu L."/>
            <person name="Ma J."/>
        </authorList>
    </citation>
    <scope>NUCLEOTIDE SEQUENCE [LARGE SCALE GENOMIC DNA]</scope>
    <source>
        <strain evidence="2">JCM 17494</strain>
    </source>
</reference>
<evidence type="ECO:0000313" key="2">
    <source>
        <dbReference type="Proteomes" id="UP001500711"/>
    </source>
</evidence>
<organism evidence="1 2">
    <name type="scientific">Lentzea roselyniae</name>
    <dbReference type="NCBI Taxonomy" id="531940"/>
    <lineage>
        <taxon>Bacteria</taxon>
        <taxon>Bacillati</taxon>
        <taxon>Actinomycetota</taxon>
        <taxon>Actinomycetes</taxon>
        <taxon>Pseudonocardiales</taxon>
        <taxon>Pseudonocardiaceae</taxon>
        <taxon>Lentzea</taxon>
    </lineage>
</organism>
<evidence type="ECO:0008006" key="3">
    <source>
        <dbReference type="Google" id="ProtNLM"/>
    </source>
</evidence>
<name>A0ABP7BHH9_9PSEU</name>
<evidence type="ECO:0000313" key="1">
    <source>
        <dbReference type="EMBL" id="GAA3661036.1"/>
    </source>
</evidence>
<proteinExistence type="predicted"/>
<protein>
    <recommendedName>
        <fullName evidence="3">Peptidase inhibitor family I36</fullName>
    </recommendedName>
</protein>
<dbReference type="EMBL" id="BAABBE010000016">
    <property type="protein sequence ID" value="GAA3661036.1"/>
    <property type="molecule type" value="Genomic_DNA"/>
</dbReference>
<dbReference type="Proteomes" id="UP001500711">
    <property type="component" value="Unassembled WGS sequence"/>
</dbReference>
<keyword evidence="2" id="KW-1185">Reference proteome</keyword>
<sequence>MDAGWTSLADIRLQAPHWKHTISRGNTMKATIIGCAVVLFAGLPTTTAQAAEEKCETPLLTSETVRLAEPGKWSYTYQVSWCVDEGRITFITPHVTHEADGTTCVWVTNAEEYEKPVPNGDGAWETFNMSEFSCKNSAGRPASVTPWAKIIIQPNGASHIPEKGIGDRIVE</sequence>
<comment type="caution">
    <text evidence="1">The sequence shown here is derived from an EMBL/GenBank/DDBJ whole genome shotgun (WGS) entry which is preliminary data.</text>
</comment>
<accession>A0ABP7BHH9</accession>
<gene>
    <name evidence="1" type="ORF">GCM10022267_54020</name>
</gene>